<gene>
    <name evidence="1" type="ORF">HPB49_001121</name>
</gene>
<organism evidence="1 2">
    <name type="scientific">Dermacentor silvarum</name>
    <name type="common">Tick</name>
    <dbReference type="NCBI Taxonomy" id="543639"/>
    <lineage>
        <taxon>Eukaryota</taxon>
        <taxon>Metazoa</taxon>
        <taxon>Ecdysozoa</taxon>
        <taxon>Arthropoda</taxon>
        <taxon>Chelicerata</taxon>
        <taxon>Arachnida</taxon>
        <taxon>Acari</taxon>
        <taxon>Parasitiformes</taxon>
        <taxon>Ixodida</taxon>
        <taxon>Ixodoidea</taxon>
        <taxon>Ixodidae</taxon>
        <taxon>Rhipicephalinae</taxon>
        <taxon>Dermacentor</taxon>
    </lineage>
</organism>
<accession>A0ACB8DHR6</accession>
<evidence type="ECO:0000313" key="2">
    <source>
        <dbReference type="Proteomes" id="UP000821865"/>
    </source>
</evidence>
<reference evidence="1" key="1">
    <citation type="submission" date="2020-05" db="EMBL/GenBank/DDBJ databases">
        <title>Large-scale comparative analyses of tick genomes elucidate their genetic diversity and vector capacities.</title>
        <authorList>
            <person name="Jia N."/>
            <person name="Wang J."/>
            <person name="Shi W."/>
            <person name="Du L."/>
            <person name="Sun Y."/>
            <person name="Zhan W."/>
            <person name="Jiang J."/>
            <person name="Wang Q."/>
            <person name="Zhang B."/>
            <person name="Ji P."/>
            <person name="Sakyi L.B."/>
            <person name="Cui X."/>
            <person name="Yuan T."/>
            <person name="Jiang B."/>
            <person name="Yang W."/>
            <person name="Lam T.T.-Y."/>
            <person name="Chang Q."/>
            <person name="Ding S."/>
            <person name="Wang X."/>
            <person name="Zhu J."/>
            <person name="Ruan X."/>
            <person name="Zhao L."/>
            <person name="Wei J."/>
            <person name="Que T."/>
            <person name="Du C."/>
            <person name="Cheng J."/>
            <person name="Dai P."/>
            <person name="Han X."/>
            <person name="Huang E."/>
            <person name="Gao Y."/>
            <person name="Liu J."/>
            <person name="Shao H."/>
            <person name="Ye R."/>
            <person name="Li L."/>
            <person name="Wei W."/>
            <person name="Wang X."/>
            <person name="Wang C."/>
            <person name="Yang T."/>
            <person name="Huo Q."/>
            <person name="Li W."/>
            <person name="Guo W."/>
            <person name="Chen H."/>
            <person name="Zhou L."/>
            <person name="Ni X."/>
            <person name="Tian J."/>
            <person name="Zhou Y."/>
            <person name="Sheng Y."/>
            <person name="Liu T."/>
            <person name="Pan Y."/>
            <person name="Xia L."/>
            <person name="Li J."/>
            <person name="Zhao F."/>
            <person name="Cao W."/>
        </authorList>
    </citation>
    <scope>NUCLEOTIDE SEQUENCE</scope>
    <source>
        <strain evidence="1">Dsil-2018</strain>
    </source>
</reference>
<proteinExistence type="predicted"/>
<keyword evidence="2" id="KW-1185">Reference proteome</keyword>
<dbReference type="EMBL" id="CM023480">
    <property type="protein sequence ID" value="KAH7970213.1"/>
    <property type="molecule type" value="Genomic_DNA"/>
</dbReference>
<name>A0ACB8DHR6_DERSI</name>
<dbReference type="Proteomes" id="UP000821865">
    <property type="component" value="Chromosome 11"/>
</dbReference>
<evidence type="ECO:0000313" key="1">
    <source>
        <dbReference type="EMBL" id="KAH7970213.1"/>
    </source>
</evidence>
<comment type="caution">
    <text evidence="1">The sequence shown here is derived from an EMBL/GenBank/DDBJ whole genome shotgun (WGS) entry which is preliminary data.</text>
</comment>
<sequence length="480" mass="54451">MPEYRKVVDEILLRLKTSAYGNNQVMSEMRNEEVPQEQSPRVHYRQEVIEELTALVSKQPPRAFQAFRLWEITKRFLDGQDVAMALNACLGEAFADDNVPTMRAPRRPDSREQRKRKKREFAETQKSFKKNQALCARRILDGRAQSAVDDPKVFLEEGRSIVERKESATIDLHVARPPETIDPQRLIWAAEIKAAFLPVNAASGPDGFTARRLKSVPMVVLRVFLNLLMLQKRLPLFLCKACTIFIPKKPGASTPSDHRPITISHVLVRRLQKVYFQRLLHEIHLDERQRVFIPVDGCAESIMLLATLIDEARRSHRPLVMASIDIAKAFDKVAHPAILRGLSRKGVSEDFVRYLGDFYTTSSTVLTYGERSLLAHLATGVWQGDPLSPLLFNLVIEEFLQELSPKLAFRSEGLEISAMAFADDLIVAASMEHGPQRTYSTTGDLPREEGLKSQCREVLLSSYPTTREGSQIKDLPRQEV</sequence>
<protein>
    <submittedName>
        <fullName evidence="1">Uncharacterized protein</fullName>
    </submittedName>
</protein>